<protein>
    <submittedName>
        <fullName evidence="1">Uncharacterized protein</fullName>
    </submittedName>
</protein>
<dbReference type="AlphaFoldDB" id="A0A518ISY0"/>
<reference evidence="1 2" key="1">
    <citation type="submission" date="2019-02" db="EMBL/GenBank/DDBJ databases">
        <title>Deep-cultivation of Planctomycetes and their phenomic and genomic characterization uncovers novel biology.</title>
        <authorList>
            <person name="Wiegand S."/>
            <person name="Jogler M."/>
            <person name="Boedeker C."/>
            <person name="Pinto D."/>
            <person name="Vollmers J."/>
            <person name="Rivas-Marin E."/>
            <person name="Kohn T."/>
            <person name="Peeters S.H."/>
            <person name="Heuer A."/>
            <person name="Rast P."/>
            <person name="Oberbeckmann S."/>
            <person name="Bunk B."/>
            <person name="Jeske O."/>
            <person name="Meyerdierks A."/>
            <person name="Storesund J.E."/>
            <person name="Kallscheuer N."/>
            <person name="Luecker S."/>
            <person name="Lage O.M."/>
            <person name="Pohl T."/>
            <person name="Merkel B.J."/>
            <person name="Hornburger P."/>
            <person name="Mueller R.-W."/>
            <person name="Bruemmer F."/>
            <person name="Labrenz M."/>
            <person name="Spormann A.M."/>
            <person name="Op den Camp H."/>
            <person name="Overmann J."/>
            <person name="Amann R."/>
            <person name="Jetten M.S.M."/>
            <person name="Mascher T."/>
            <person name="Medema M.H."/>
            <person name="Devos D.P."/>
            <person name="Kaster A.-K."/>
            <person name="Ovreas L."/>
            <person name="Rohde M."/>
            <person name="Galperin M.Y."/>
            <person name="Jogler C."/>
        </authorList>
    </citation>
    <scope>NUCLEOTIDE SEQUENCE [LARGE SCALE GENOMIC DNA]</scope>
    <source>
        <strain evidence="1 2">Mal33</strain>
    </source>
</reference>
<proteinExistence type="predicted"/>
<sequence length="184" mass="21069">MPLFETVQDLDRDAATVRRRYHGVIEARDGRLSSIRLRPWPSLITRLRVWQDTRRRATEARQDVCRLYYDQLWRQPNFLVLKYVVSSSGTSFATARAAALALDAIADLKRSDAIVCEASNARISERLLDRWGWQRHLLSSSRRHYIKRLYPNSRPLTSTGHDLTIFPAIAGPQLAENPSATPAI</sequence>
<evidence type="ECO:0000313" key="2">
    <source>
        <dbReference type="Proteomes" id="UP000316770"/>
    </source>
</evidence>
<accession>A0A518ISY0</accession>
<dbReference type="EMBL" id="CP036318">
    <property type="protein sequence ID" value="QDV56195.1"/>
    <property type="molecule type" value="Genomic_DNA"/>
</dbReference>
<organism evidence="1 2">
    <name type="scientific">Rosistilla oblonga</name>
    <dbReference type="NCBI Taxonomy" id="2527990"/>
    <lineage>
        <taxon>Bacteria</taxon>
        <taxon>Pseudomonadati</taxon>
        <taxon>Planctomycetota</taxon>
        <taxon>Planctomycetia</taxon>
        <taxon>Pirellulales</taxon>
        <taxon>Pirellulaceae</taxon>
        <taxon>Rosistilla</taxon>
    </lineage>
</organism>
<keyword evidence="2" id="KW-1185">Reference proteome</keyword>
<dbReference type="Proteomes" id="UP000316770">
    <property type="component" value="Chromosome"/>
</dbReference>
<gene>
    <name evidence="1" type="ORF">Mal33_21760</name>
</gene>
<evidence type="ECO:0000313" key="1">
    <source>
        <dbReference type="EMBL" id="QDV56195.1"/>
    </source>
</evidence>
<name>A0A518ISY0_9BACT</name>